<name>A0AA42CNV9_9SPHN</name>
<dbReference type="Gene3D" id="3.40.720.10">
    <property type="entry name" value="Alkaline Phosphatase, subunit A"/>
    <property type="match status" value="1"/>
</dbReference>
<comment type="similarity">
    <text evidence="1">Belongs to the sulfatase family.</text>
</comment>
<dbReference type="SUPFAM" id="SSF53649">
    <property type="entry name" value="Alkaline phosphatase-like"/>
    <property type="match status" value="1"/>
</dbReference>
<evidence type="ECO:0000256" key="1">
    <source>
        <dbReference type="ARBA" id="ARBA00008779"/>
    </source>
</evidence>
<accession>A0AA42CNV9</accession>
<dbReference type="Gene3D" id="3.30.1120.10">
    <property type="match status" value="1"/>
</dbReference>
<evidence type="ECO:0000313" key="6">
    <source>
        <dbReference type="Proteomes" id="UP001165565"/>
    </source>
</evidence>
<dbReference type="EMBL" id="JANFAV010000001">
    <property type="protein sequence ID" value="MCW6533719.1"/>
    <property type="molecule type" value="Genomic_DNA"/>
</dbReference>
<evidence type="ECO:0000259" key="4">
    <source>
        <dbReference type="Pfam" id="PF00884"/>
    </source>
</evidence>
<protein>
    <submittedName>
        <fullName evidence="5">Sulfatase-like hydrolase/transferase</fullName>
    </submittedName>
</protein>
<dbReference type="PANTHER" id="PTHR42693">
    <property type="entry name" value="ARYLSULFATASE FAMILY MEMBER"/>
    <property type="match status" value="1"/>
</dbReference>
<evidence type="ECO:0000313" key="5">
    <source>
        <dbReference type="EMBL" id="MCW6533719.1"/>
    </source>
</evidence>
<dbReference type="InterPro" id="IPR000917">
    <property type="entry name" value="Sulfatase_N"/>
</dbReference>
<feature type="region of interest" description="Disordered" evidence="3">
    <location>
        <begin position="398"/>
        <end position="418"/>
    </location>
</feature>
<dbReference type="InterPro" id="IPR050738">
    <property type="entry name" value="Sulfatase"/>
</dbReference>
<feature type="compositionally biased region" description="Low complexity" evidence="3">
    <location>
        <begin position="402"/>
        <end position="418"/>
    </location>
</feature>
<organism evidence="5 6">
    <name type="scientific">Sphingomonas lycopersici</name>
    <dbReference type="NCBI Taxonomy" id="2951807"/>
    <lineage>
        <taxon>Bacteria</taxon>
        <taxon>Pseudomonadati</taxon>
        <taxon>Pseudomonadota</taxon>
        <taxon>Alphaproteobacteria</taxon>
        <taxon>Sphingomonadales</taxon>
        <taxon>Sphingomonadaceae</taxon>
        <taxon>Sphingomonas</taxon>
    </lineage>
</organism>
<dbReference type="GO" id="GO:0004065">
    <property type="term" value="F:arylsulfatase activity"/>
    <property type="evidence" value="ECO:0007669"/>
    <property type="project" value="TreeGrafter"/>
</dbReference>
<keyword evidence="6" id="KW-1185">Reference proteome</keyword>
<dbReference type="InterPro" id="IPR017850">
    <property type="entry name" value="Alkaline_phosphatase_core_sf"/>
</dbReference>
<dbReference type="Proteomes" id="UP001165565">
    <property type="component" value="Unassembled WGS sequence"/>
</dbReference>
<comment type="caution">
    <text evidence="5">The sequence shown here is derived from an EMBL/GenBank/DDBJ whole genome shotgun (WGS) entry which is preliminary data.</text>
</comment>
<dbReference type="AlphaFoldDB" id="A0AA42CNV9"/>
<evidence type="ECO:0000256" key="2">
    <source>
        <dbReference type="ARBA" id="ARBA00022801"/>
    </source>
</evidence>
<sequence length="418" mass="45256">MGYGDWGAAARGAIRTPHLERMARQGTTFTDFYAGANICTPSRAAMLTGRYAARTGLGWGVLLVGDTRVLPTSEVTIAKALSPRYTSALIGKWHLGHTGPDWAPTRHGFDYYFGIPYSHDMKPLALYETRKSDTAPPVGGPAEIAELQQQFCEKALEFISANHERPFFLDLALSAPHLPSIPSAAFHGKSASGAYGDVVEEIDSIVGRILARLTDLDIARDTLVIFTSDNGPWFEGATGGLRQRKGGGGYEGAYRVPAIAWQPGVVPAGRRSNAIGMSIDFLPTFCAMAGIAPPAGVTLDGRDLSATIVRGAPSPHDELLLFNDEDVVAVRTQRWKLVAADYYRNYYMDLPSRGYPQLYDMQADPAESYSVADRYPDILAGLTASLARARETFASFRTHPSTIIGGQPTPTQPPRTSD</sequence>
<reference evidence="5" key="1">
    <citation type="submission" date="2022-06" db="EMBL/GenBank/DDBJ databases">
        <title>Sphingomonas sp. nov. isolated from rhizosphere soil of tomato.</title>
        <authorList>
            <person name="Dong H."/>
            <person name="Gao R."/>
        </authorList>
    </citation>
    <scope>NUCLEOTIDE SEQUENCE</scope>
    <source>
        <strain evidence="5">MMSM24</strain>
    </source>
</reference>
<evidence type="ECO:0000256" key="3">
    <source>
        <dbReference type="SAM" id="MobiDB-lite"/>
    </source>
</evidence>
<feature type="domain" description="Sulfatase N-terminal" evidence="4">
    <location>
        <begin position="2"/>
        <end position="291"/>
    </location>
</feature>
<proteinExistence type="inferred from homology"/>
<dbReference type="Pfam" id="PF00884">
    <property type="entry name" value="Sulfatase"/>
    <property type="match status" value="1"/>
</dbReference>
<keyword evidence="2 5" id="KW-0378">Hydrolase</keyword>
<gene>
    <name evidence="5" type="ORF">NEE01_02855</name>
</gene>
<dbReference type="PANTHER" id="PTHR42693:SF53">
    <property type="entry name" value="ENDO-4-O-SULFATASE"/>
    <property type="match status" value="1"/>
</dbReference>